<evidence type="ECO:0000256" key="4">
    <source>
        <dbReference type="ARBA" id="ARBA00012944"/>
    </source>
</evidence>
<dbReference type="InterPro" id="IPR001750">
    <property type="entry name" value="ND/Mrp_TM"/>
</dbReference>
<dbReference type="GO" id="GO:0008137">
    <property type="term" value="F:NADH dehydrogenase (ubiquinone) activity"/>
    <property type="evidence" value="ECO:0007669"/>
    <property type="project" value="UniProtKB-EC"/>
</dbReference>
<comment type="function">
    <text evidence="18">Core subunit of the mitochondrial membrane respiratory chain NADH dehydrogenase (Complex I) which catalyzes electron transfer from NADH through the respiratory chain, using ubiquinone as an electron acceptor. Essential for the catalytic activity and assembly of complex I.</text>
</comment>
<comment type="function">
    <text evidence="1">Core subunit of the mitochondrial membrane respiratory chain NADH dehydrogenase (Complex I) that is believed to belong to the minimal assembly required for catalysis. Complex I functions in the transfer of electrons from NADH to the respiratory chain. The immediate electron acceptor for the enzyme is believed to be ubiquinone.</text>
</comment>
<dbReference type="PRINTS" id="PR01436">
    <property type="entry name" value="NADHDHGNASE2"/>
</dbReference>
<evidence type="ECO:0000256" key="18">
    <source>
        <dbReference type="RuleBase" id="RU003403"/>
    </source>
</evidence>
<dbReference type="AlphaFoldDB" id="A0A9E7BY51"/>
<comment type="subcellular location">
    <subcellularLocation>
        <location evidence="2 18">Mitochondrion inner membrane</location>
        <topology evidence="2 18">Multi-pass membrane protein</topology>
    </subcellularLocation>
</comment>
<evidence type="ECO:0000256" key="17">
    <source>
        <dbReference type="ARBA" id="ARBA00049551"/>
    </source>
</evidence>
<keyword evidence="9 18" id="KW-0999">Mitochondrion inner membrane</keyword>
<dbReference type="GO" id="GO:0006120">
    <property type="term" value="P:mitochondrial electron transport, NADH to ubiquinone"/>
    <property type="evidence" value="ECO:0007669"/>
    <property type="project" value="InterPro"/>
</dbReference>
<evidence type="ECO:0000256" key="13">
    <source>
        <dbReference type="ARBA" id="ARBA00023027"/>
    </source>
</evidence>
<evidence type="ECO:0000256" key="5">
    <source>
        <dbReference type="ARBA" id="ARBA00021008"/>
    </source>
</evidence>
<evidence type="ECO:0000256" key="11">
    <source>
        <dbReference type="ARBA" id="ARBA00022982"/>
    </source>
</evidence>
<feature type="transmembrane region" description="Helical" evidence="18">
    <location>
        <begin position="164"/>
        <end position="180"/>
    </location>
</feature>
<feature type="transmembrane region" description="Helical" evidence="18">
    <location>
        <begin position="225"/>
        <end position="245"/>
    </location>
</feature>
<feature type="domain" description="NADH:quinone oxidoreductase/Mrp antiporter transmembrane" evidence="19">
    <location>
        <begin position="24"/>
        <end position="78"/>
    </location>
</feature>
<feature type="domain" description="NADH:quinone oxidoreductase/Mrp antiporter transmembrane" evidence="19">
    <location>
        <begin position="87"/>
        <end position="270"/>
    </location>
</feature>
<dbReference type="PANTHER" id="PTHR46552">
    <property type="entry name" value="NADH-UBIQUINONE OXIDOREDUCTASE CHAIN 2"/>
    <property type="match status" value="1"/>
</dbReference>
<evidence type="ECO:0000256" key="3">
    <source>
        <dbReference type="ARBA" id="ARBA00007012"/>
    </source>
</evidence>
<keyword evidence="15 18" id="KW-0496">Mitochondrion</keyword>
<keyword evidence="13 18" id="KW-0520">NAD</keyword>
<dbReference type="PANTHER" id="PTHR46552:SF1">
    <property type="entry name" value="NADH-UBIQUINONE OXIDOREDUCTASE CHAIN 2"/>
    <property type="match status" value="1"/>
</dbReference>
<gene>
    <name evidence="20" type="primary">ND2</name>
</gene>
<dbReference type="RefSeq" id="YP_010582922.1">
    <property type="nucleotide sequence ID" value="NC_069164.1"/>
</dbReference>
<name>A0A9E7BY51_9HEMI</name>
<comment type="similarity">
    <text evidence="3 18">Belongs to the complex I subunit 2 family.</text>
</comment>
<feature type="transmembrane region" description="Helical" evidence="18">
    <location>
        <begin position="59"/>
        <end position="79"/>
    </location>
</feature>
<evidence type="ECO:0000256" key="12">
    <source>
        <dbReference type="ARBA" id="ARBA00022989"/>
    </source>
</evidence>
<organism evidence="20">
    <name type="scientific">Parafagocyba longa</name>
    <dbReference type="NCBI Taxonomy" id="2893149"/>
    <lineage>
        <taxon>Eukaryota</taxon>
        <taxon>Metazoa</taxon>
        <taxon>Ecdysozoa</taxon>
        <taxon>Arthropoda</taxon>
        <taxon>Hexapoda</taxon>
        <taxon>Insecta</taxon>
        <taxon>Pterygota</taxon>
        <taxon>Neoptera</taxon>
        <taxon>Paraneoptera</taxon>
        <taxon>Hemiptera</taxon>
        <taxon>Auchenorrhyncha</taxon>
        <taxon>Membracoidea</taxon>
        <taxon>Cicadellidae</taxon>
        <taxon>Typhlocybinae</taxon>
        <taxon>Typhlocybini</taxon>
        <taxon>Parafagocyba</taxon>
    </lineage>
</organism>
<evidence type="ECO:0000256" key="10">
    <source>
        <dbReference type="ARBA" id="ARBA00022967"/>
    </source>
</evidence>
<reference evidence="20" key="1">
    <citation type="submission" date="2020-11" db="EMBL/GenBank/DDBJ databases">
        <title>Mitogenomic phylogeny of Typhlocybinae (Hemiptera: Cicadellidae): tribal classification and character evolution.</title>
        <authorList>
            <person name="Yan B."/>
            <person name="Yang M."/>
        </authorList>
    </citation>
    <scope>NUCLEOTIDE SEQUENCE</scope>
</reference>
<evidence type="ECO:0000256" key="15">
    <source>
        <dbReference type="ARBA" id="ARBA00023128"/>
    </source>
</evidence>
<evidence type="ECO:0000256" key="14">
    <source>
        <dbReference type="ARBA" id="ARBA00023075"/>
    </source>
</evidence>
<evidence type="ECO:0000256" key="6">
    <source>
        <dbReference type="ARBA" id="ARBA00022448"/>
    </source>
</evidence>
<dbReference type="GO" id="GO:0005743">
    <property type="term" value="C:mitochondrial inner membrane"/>
    <property type="evidence" value="ECO:0007669"/>
    <property type="project" value="UniProtKB-SubCell"/>
</dbReference>
<evidence type="ECO:0000313" key="20">
    <source>
        <dbReference type="EMBL" id="UGN61342.1"/>
    </source>
</evidence>
<evidence type="ECO:0000256" key="2">
    <source>
        <dbReference type="ARBA" id="ARBA00004448"/>
    </source>
</evidence>
<dbReference type="EMBL" id="MW284825">
    <property type="protein sequence ID" value="UGN61342.1"/>
    <property type="molecule type" value="Genomic_DNA"/>
</dbReference>
<feature type="transmembrane region" description="Helical" evidence="18">
    <location>
        <begin position="304"/>
        <end position="323"/>
    </location>
</feature>
<evidence type="ECO:0000256" key="8">
    <source>
        <dbReference type="ARBA" id="ARBA00022692"/>
    </source>
</evidence>
<keyword evidence="14 18" id="KW-0830">Ubiquinone</keyword>
<feature type="transmembrane region" description="Helical" evidence="18">
    <location>
        <begin position="186"/>
        <end position="204"/>
    </location>
</feature>
<keyword evidence="10 18" id="KW-1278">Translocase</keyword>
<evidence type="ECO:0000256" key="1">
    <source>
        <dbReference type="ARBA" id="ARBA00003257"/>
    </source>
</evidence>
<keyword evidence="11 18" id="KW-0249">Electron transport</keyword>
<dbReference type="Pfam" id="PF00361">
    <property type="entry name" value="Proton_antipo_M"/>
    <property type="match status" value="2"/>
</dbReference>
<protein>
    <recommendedName>
        <fullName evidence="5 18">NADH-ubiquinone oxidoreductase chain 2</fullName>
        <ecNumber evidence="4 18">7.1.1.2</ecNumber>
    </recommendedName>
</protein>
<accession>A0A9E7BY51</accession>
<dbReference type="InterPro" id="IPR003917">
    <property type="entry name" value="NADH_UbQ_OxRdtase_chain2"/>
</dbReference>
<evidence type="ECO:0000256" key="16">
    <source>
        <dbReference type="ARBA" id="ARBA00023136"/>
    </source>
</evidence>
<feature type="transmembrane region" description="Helical" evidence="18">
    <location>
        <begin position="257"/>
        <end position="277"/>
    </location>
</feature>
<dbReference type="EC" id="7.1.1.2" evidence="4 18"/>
<keyword evidence="6" id="KW-0813">Transport</keyword>
<proteinExistence type="inferred from homology"/>
<comment type="catalytic activity">
    <reaction evidence="17 18">
        <text>a ubiquinone + NADH + 5 H(+)(in) = a ubiquinol + NAD(+) + 4 H(+)(out)</text>
        <dbReference type="Rhea" id="RHEA:29091"/>
        <dbReference type="Rhea" id="RHEA-COMP:9565"/>
        <dbReference type="Rhea" id="RHEA-COMP:9566"/>
        <dbReference type="ChEBI" id="CHEBI:15378"/>
        <dbReference type="ChEBI" id="CHEBI:16389"/>
        <dbReference type="ChEBI" id="CHEBI:17976"/>
        <dbReference type="ChEBI" id="CHEBI:57540"/>
        <dbReference type="ChEBI" id="CHEBI:57945"/>
        <dbReference type="EC" id="7.1.1.2"/>
    </reaction>
</comment>
<dbReference type="CTD" id="4536"/>
<feature type="transmembrane region" description="Helical" evidence="18">
    <location>
        <begin position="7"/>
        <end position="22"/>
    </location>
</feature>
<keyword evidence="7 18" id="KW-0679">Respiratory chain</keyword>
<feature type="transmembrane region" description="Helical" evidence="18">
    <location>
        <begin position="139"/>
        <end position="157"/>
    </location>
</feature>
<keyword evidence="16 18" id="KW-0472">Membrane</keyword>
<geneLocation type="mitochondrion" evidence="20"/>
<keyword evidence="12 18" id="KW-1133">Transmembrane helix</keyword>
<sequence>MKLNSSNILFINTMSLGILMSVSSNNWIMIWCGLEVSLVSFIPLMINKMMISSESMMKYFIVQSISSAMLMLGVLIMIMKGDYNYDYLLLASLMMKMGVAPFHNWVLTVLEGLDLMLIMVMLTINKIAPLTLMSYLNQSYNMIIMITMILGAIMGLNQNSMKKIIGYSSIFNMGLILTLMKNSLMWMLYLMVYSFLILFMISLMKINKMNFVNQMVFSEMNINKLTLWINLLSMGGMPPLIGFSIKYMAMVYMIDLKLMLIMITMIMSSLLVMFFYMRMSFVSIMSYSVTNKTKLFYMNEMSSWFLMINLTLLPMLMLMKTYMV</sequence>
<keyword evidence="8 18" id="KW-0812">Transmembrane</keyword>
<dbReference type="InterPro" id="IPR050175">
    <property type="entry name" value="Complex_I_Subunit_2"/>
</dbReference>
<evidence type="ECO:0000256" key="9">
    <source>
        <dbReference type="ARBA" id="ARBA00022792"/>
    </source>
</evidence>
<evidence type="ECO:0000256" key="7">
    <source>
        <dbReference type="ARBA" id="ARBA00022660"/>
    </source>
</evidence>
<dbReference type="GeneID" id="77419305"/>
<evidence type="ECO:0000259" key="19">
    <source>
        <dbReference type="Pfam" id="PF00361"/>
    </source>
</evidence>